<comment type="caution">
    <text evidence="1">The sequence shown here is derived from an EMBL/GenBank/DDBJ whole genome shotgun (WGS) entry which is preliminary data.</text>
</comment>
<name>A0AA88UZ11_9ASTE</name>
<sequence>MGASFLPLVDPKLKTSTSPMGDIVRCIHIAMLCVQEDAADIPPCPAPSPHPTPPKIEASSKFLVADWSSANEKRRQKCGGEELSKYKEISSGES</sequence>
<organism evidence="1 2">
    <name type="scientific">Escallonia herrerae</name>
    <dbReference type="NCBI Taxonomy" id="1293975"/>
    <lineage>
        <taxon>Eukaryota</taxon>
        <taxon>Viridiplantae</taxon>
        <taxon>Streptophyta</taxon>
        <taxon>Embryophyta</taxon>
        <taxon>Tracheophyta</taxon>
        <taxon>Spermatophyta</taxon>
        <taxon>Magnoliopsida</taxon>
        <taxon>eudicotyledons</taxon>
        <taxon>Gunneridae</taxon>
        <taxon>Pentapetalae</taxon>
        <taxon>asterids</taxon>
        <taxon>campanulids</taxon>
        <taxon>Escalloniales</taxon>
        <taxon>Escalloniaceae</taxon>
        <taxon>Escallonia</taxon>
    </lineage>
</organism>
<evidence type="ECO:0000313" key="1">
    <source>
        <dbReference type="EMBL" id="KAK2998432.1"/>
    </source>
</evidence>
<dbReference type="Proteomes" id="UP001188597">
    <property type="component" value="Unassembled WGS sequence"/>
</dbReference>
<dbReference type="AlphaFoldDB" id="A0AA88UZ11"/>
<dbReference type="EMBL" id="JAVXUP010003656">
    <property type="protein sequence ID" value="KAK2998432.1"/>
    <property type="molecule type" value="Genomic_DNA"/>
</dbReference>
<keyword evidence="2" id="KW-1185">Reference proteome</keyword>
<protein>
    <submittedName>
        <fullName evidence="1">Uncharacterized protein</fullName>
    </submittedName>
</protein>
<proteinExistence type="predicted"/>
<feature type="non-terminal residue" evidence="1">
    <location>
        <position position="94"/>
    </location>
</feature>
<evidence type="ECO:0000313" key="2">
    <source>
        <dbReference type="Proteomes" id="UP001188597"/>
    </source>
</evidence>
<accession>A0AA88UZ11</accession>
<reference evidence="1" key="1">
    <citation type="submission" date="2022-12" db="EMBL/GenBank/DDBJ databases">
        <title>Draft genome assemblies for two species of Escallonia (Escalloniales).</title>
        <authorList>
            <person name="Chanderbali A."/>
            <person name="Dervinis C."/>
            <person name="Anghel I."/>
            <person name="Soltis D."/>
            <person name="Soltis P."/>
            <person name="Zapata F."/>
        </authorList>
    </citation>
    <scope>NUCLEOTIDE SEQUENCE</scope>
    <source>
        <strain evidence="1">UCBG64.0493</strain>
        <tissue evidence="1">Leaf</tissue>
    </source>
</reference>
<gene>
    <name evidence="1" type="ORF">RJ639_022933</name>
</gene>